<dbReference type="Pfam" id="PF22422">
    <property type="entry name" value="MGH1-like_GH"/>
    <property type="match status" value="1"/>
</dbReference>
<dbReference type="InterPro" id="IPR054491">
    <property type="entry name" value="MGH1-like_GH"/>
</dbReference>
<evidence type="ECO:0000313" key="3">
    <source>
        <dbReference type="EMBL" id="TDV48713.1"/>
    </source>
</evidence>
<name>A0A4R7VH97_9PSEU</name>
<dbReference type="Gene3D" id="1.50.10.10">
    <property type="match status" value="1"/>
</dbReference>
<dbReference type="InterPro" id="IPR008928">
    <property type="entry name" value="6-hairpin_glycosidase_sf"/>
</dbReference>
<comment type="caution">
    <text evidence="3">The sequence shown here is derived from an EMBL/GenBank/DDBJ whole genome shotgun (WGS) entry which is preliminary data.</text>
</comment>
<reference evidence="3 4" key="1">
    <citation type="submission" date="2019-03" db="EMBL/GenBank/DDBJ databases">
        <title>Genomic Encyclopedia of Archaeal and Bacterial Type Strains, Phase II (KMG-II): from individual species to whole genera.</title>
        <authorList>
            <person name="Goeker M."/>
        </authorList>
    </citation>
    <scope>NUCLEOTIDE SEQUENCE [LARGE SCALE GENOMIC DNA]</scope>
    <source>
        <strain evidence="3 4">DSM 45499</strain>
    </source>
</reference>
<dbReference type="OrthoDB" id="176168at2"/>
<dbReference type="SUPFAM" id="SSF48208">
    <property type="entry name" value="Six-hairpin glycosidases"/>
    <property type="match status" value="1"/>
</dbReference>
<keyword evidence="4" id="KW-1185">Reference proteome</keyword>
<dbReference type="InterPro" id="IPR012341">
    <property type="entry name" value="6hp_glycosidase-like_sf"/>
</dbReference>
<dbReference type="RefSeq" id="WP_133904767.1">
    <property type="nucleotide sequence ID" value="NZ_SOCP01000008.1"/>
</dbReference>
<dbReference type="InterPro" id="IPR006311">
    <property type="entry name" value="TAT_signal"/>
</dbReference>
<sequence>MTQRGEYPGVPRRTLFVAGGALATSGALAATGAPEAMATPQPASHPPRRVEYTMPTLRFDHADRQSSLGAMYEAALTGLIGINTVYADPGTYDHAHRISYPPGAFVRAGGGYPSPQRWTRDAAVNAWNATSLLGPIVGANTLWAVVDQQPDGGLIVQQDNQWWDQVVWVVAAWHHYQVTGDRAFLTDAYNASTATLAARTTQNYDADFGLFRGPSFMNDGIAGYPSPPWADGVGSSFVLDYPHTDELMCLSTNCLYYGAYVSLAGMADELRRPGEASNHRRAATALRQAINDHLWREDAGTYGYLIHGADGLAGQLDPSQEGAGLAFAVLFGVADTRRTQRLLDGTHWQPKGIVNVWPHFPRFSDDRPGRHNVIVWPMVHSMFGHAAAAGGRPDLFGRAVTGLADLVAASKGNFYEIYNSVTGAVDGGWQTGNTSRWTSQPDQAWSASGYLRLIFSGLFGLTFTPDRLTLAPTLPADWGPVALHGLPYRDMTLDIELSGAGSKVRSCTIDGRPGRPVIGAGGTGRHTIRVTLGH</sequence>
<dbReference type="GO" id="GO:0005975">
    <property type="term" value="P:carbohydrate metabolic process"/>
    <property type="evidence" value="ECO:0007669"/>
    <property type="project" value="InterPro"/>
</dbReference>
<dbReference type="PROSITE" id="PS51318">
    <property type="entry name" value="TAT"/>
    <property type="match status" value="1"/>
</dbReference>
<feature type="chain" id="PRO_5020640653" description="Mannosylglycerate hydrolase MGH1-like glycoside hydrolase domain-containing protein" evidence="1">
    <location>
        <begin position="30"/>
        <end position="534"/>
    </location>
</feature>
<protein>
    <recommendedName>
        <fullName evidence="2">Mannosylglycerate hydrolase MGH1-like glycoside hydrolase domain-containing protein</fullName>
    </recommendedName>
</protein>
<organism evidence="3 4">
    <name type="scientific">Actinophytocola oryzae</name>
    <dbReference type="NCBI Taxonomy" id="502181"/>
    <lineage>
        <taxon>Bacteria</taxon>
        <taxon>Bacillati</taxon>
        <taxon>Actinomycetota</taxon>
        <taxon>Actinomycetes</taxon>
        <taxon>Pseudonocardiales</taxon>
        <taxon>Pseudonocardiaceae</taxon>
    </lineage>
</organism>
<proteinExistence type="predicted"/>
<dbReference type="EMBL" id="SOCP01000008">
    <property type="protein sequence ID" value="TDV48713.1"/>
    <property type="molecule type" value="Genomic_DNA"/>
</dbReference>
<keyword evidence="1" id="KW-0732">Signal</keyword>
<dbReference type="Gene3D" id="2.60.420.10">
    <property type="entry name" value="Maltose phosphorylase, domain 3"/>
    <property type="match status" value="1"/>
</dbReference>
<dbReference type="Proteomes" id="UP000294927">
    <property type="component" value="Unassembled WGS sequence"/>
</dbReference>
<dbReference type="AlphaFoldDB" id="A0A4R7VH97"/>
<evidence type="ECO:0000313" key="4">
    <source>
        <dbReference type="Proteomes" id="UP000294927"/>
    </source>
</evidence>
<evidence type="ECO:0000259" key="2">
    <source>
        <dbReference type="Pfam" id="PF22422"/>
    </source>
</evidence>
<evidence type="ECO:0000256" key="1">
    <source>
        <dbReference type="SAM" id="SignalP"/>
    </source>
</evidence>
<gene>
    <name evidence="3" type="ORF">CLV71_10873</name>
</gene>
<feature type="signal peptide" evidence="1">
    <location>
        <begin position="1"/>
        <end position="29"/>
    </location>
</feature>
<accession>A0A4R7VH97</accession>
<feature type="domain" description="Mannosylglycerate hydrolase MGH1-like glycoside hydrolase" evidence="2">
    <location>
        <begin position="167"/>
        <end position="446"/>
    </location>
</feature>